<dbReference type="OrthoDB" id="203824at2759"/>
<dbReference type="AlphaFoldDB" id="A0A2J6R3N4"/>
<dbReference type="InterPro" id="IPR000577">
    <property type="entry name" value="Carb_kinase_FGGY"/>
</dbReference>
<evidence type="ECO:0000259" key="4">
    <source>
        <dbReference type="Pfam" id="PF00370"/>
    </source>
</evidence>
<keyword evidence="2" id="KW-0808">Transferase</keyword>
<dbReference type="EMBL" id="KZ613957">
    <property type="protein sequence ID" value="PMD33105.1"/>
    <property type="molecule type" value="Genomic_DNA"/>
</dbReference>
<dbReference type="STRING" id="1149755.A0A2J6R3N4"/>
<dbReference type="PIRSF" id="PIRSF000538">
    <property type="entry name" value="GlpK"/>
    <property type="match status" value="1"/>
</dbReference>
<dbReference type="Gene3D" id="1.20.58.2240">
    <property type="match status" value="1"/>
</dbReference>
<dbReference type="InterPro" id="IPR018484">
    <property type="entry name" value="FGGY_N"/>
</dbReference>
<name>A0A2J6R3N4_HYAVF</name>
<dbReference type="PANTHER" id="PTHR43435:SF4">
    <property type="entry name" value="FGGY CARBOHYDRATE KINASE DOMAIN-CONTAINING PROTEIN"/>
    <property type="match status" value="1"/>
</dbReference>
<feature type="domain" description="Carbohydrate kinase FGGY N-terminal" evidence="4">
    <location>
        <begin position="16"/>
        <end position="189"/>
    </location>
</feature>
<evidence type="ECO:0000313" key="6">
    <source>
        <dbReference type="EMBL" id="PMD33105.1"/>
    </source>
</evidence>
<proteinExistence type="inferred from homology"/>
<dbReference type="InterPro" id="IPR043129">
    <property type="entry name" value="ATPase_NBD"/>
</dbReference>
<sequence length="588" mass="63710">MTERGFLLPAGKRGLAVGVDVGTGSARACVVNQNGDIIAVASKDIRTWRPSIKLYEQSTSDIWRSISFCVKQALQESGIDLGTVRGIGFCATCSLAVFSQETDQPISVNGPNFDKVDQNVILWLDHRPVVETDKINKTGDEVLKYVGGKMSVEMEIPKILWLKNHMPPELFNQCKFYDLVDALTHMATGSETRSYCSTVCKQGYLPDGVEGNHQGWKDDFFEAIGLGCFKADGYSGLGGINGKNGTFASAGDRIGTLSESAANDLGLPAGIPVGSGVIDAYAGWIGTVGADYNSDRDSCAGISQALGRLALVAGTSTCHLLLSKDLVFVDGVWGPYRDVLIPGIWMAEAGQSATGKLLEHMLEVHPAYNDMLAAIERDESPRGKYDWLNDRLGEMARSSNSPSIAYLGRHLHFYGDLFGNRSPLADPNMTGTMVGITSDRSMDSLALTYYSVLEFIALQTRHIIEAMKKAGLSVLALYISGSQCQNPLLMSLIATSCGMSVMIPQYESAAVVHGAAMLGAMAASGGRYGQAEDLWDIMRRMSKPGTVVPPSDNKREKKLLDVKYMIFLEQVQTQMRYRREVNEAVGGV</sequence>
<dbReference type="PANTHER" id="PTHR43435">
    <property type="entry name" value="RIBULOKINASE"/>
    <property type="match status" value="1"/>
</dbReference>
<evidence type="ECO:0000256" key="2">
    <source>
        <dbReference type="ARBA" id="ARBA00022679"/>
    </source>
</evidence>
<dbReference type="Gene3D" id="3.30.420.40">
    <property type="match status" value="1"/>
</dbReference>
<accession>A0A2J6R3N4</accession>
<dbReference type="CDD" id="cd07782">
    <property type="entry name" value="ASKHA_NBD_FGGY_D-RBK"/>
    <property type="match status" value="1"/>
</dbReference>
<organism evidence="6 7">
    <name type="scientific">Hyaloscypha variabilis (strain UAMH 11265 / GT02V1 / F)</name>
    <name type="common">Meliniomyces variabilis</name>
    <dbReference type="NCBI Taxonomy" id="1149755"/>
    <lineage>
        <taxon>Eukaryota</taxon>
        <taxon>Fungi</taxon>
        <taxon>Dikarya</taxon>
        <taxon>Ascomycota</taxon>
        <taxon>Pezizomycotina</taxon>
        <taxon>Leotiomycetes</taxon>
        <taxon>Helotiales</taxon>
        <taxon>Hyaloscyphaceae</taxon>
        <taxon>Hyaloscypha</taxon>
        <taxon>Hyaloscypha variabilis</taxon>
    </lineage>
</organism>
<evidence type="ECO:0000256" key="1">
    <source>
        <dbReference type="ARBA" id="ARBA00009156"/>
    </source>
</evidence>
<evidence type="ECO:0000256" key="3">
    <source>
        <dbReference type="ARBA" id="ARBA00022777"/>
    </source>
</evidence>
<dbReference type="InterPro" id="IPR018485">
    <property type="entry name" value="FGGY_C"/>
</dbReference>
<comment type="similarity">
    <text evidence="1">Belongs to the FGGY kinase family.</text>
</comment>
<evidence type="ECO:0000313" key="7">
    <source>
        <dbReference type="Proteomes" id="UP000235786"/>
    </source>
</evidence>
<dbReference type="Proteomes" id="UP000235786">
    <property type="component" value="Unassembled WGS sequence"/>
</dbReference>
<dbReference type="NCBIfam" id="TIGR01315">
    <property type="entry name" value="5C_CHO_kinase"/>
    <property type="match status" value="1"/>
</dbReference>
<evidence type="ECO:0000259" key="5">
    <source>
        <dbReference type="Pfam" id="PF02782"/>
    </source>
</evidence>
<dbReference type="GO" id="GO:0005737">
    <property type="term" value="C:cytoplasm"/>
    <property type="evidence" value="ECO:0007669"/>
    <property type="project" value="TreeGrafter"/>
</dbReference>
<dbReference type="SUPFAM" id="SSF53067">
    <property type="entry name" value="Actin-like ATPase domain"/>
    <property type="match status" value="2"/>
</dbReference>
<feature type="domain" description="Carbohydrate kinase FGGY C-terminal" evidence="5">
    <location>
        <begin position="309"/>
        <end position="523"/>
    </location>
</feature>
<protein>
    <submittedName>
        <fullName evidence="6">Pentulose kinase</fullName>
    </submittedName>
</protein>
<dbReference type="Pfam" id="PF02782">
    <property type="entry name" value="FGGY_C"/>
    <property type="match status" value="1"/>
</dbReference>
<dbReference type="InterPro" id="IPR006003">
    <property type="entry name" value="FGGY_RbtK-like"/>
</dbReference>
<reference evidence="6 7" key="1">
    <citation type="submission" date="2016-04" db="EMBL/GenBank/DDBJ databases">
        <title>A degradative enzymes factory behind the ericoid mycorrhizal symbiosis.</title>
        <authorList>
            <consortium name="DOE Joint Genome Institute"/>
            <person name="Martino E."/>
            <person name="Morin E."/>
            <person name="Grelet G."/>
            <person name="Kuo A."/>
            <person name="Kohler A."/>
            <person name="Daghino S."/>
            <person name="Barry K."/>
            <person name="Choi C."/>
            <person name="Cichocki N."/>
            <person name="Clum A."/>
            <person name="Copeland A."/>
            <person name="Hainaut M."/>
            <person name="Haridas S."/>
            <person name="Labutti K."/>
            <person name="Lindquist E."/>
            <person name="Lipzen A."/>
            <person name="Khouja H.-R."/>
            <person name="Murat C."/>
            <person name="Ohm R."/>
            <person name="Olson A."/>
            <person name="Spatafora J."/>
            <person name="Veneault-Fourrey C."/>
            <person name="Henrissat B."/>
            <person name="Grigoriev I."/>
            <person name="Martin F."/>
            <person name="Perotto S."/>
        </authorList>
    </citation>
    <scope>NUCLEOTIDE SEQUENCE [LARGE SCALE GENOMIC DNA]</scope>
    <source>
        <strain evidence="6 7">F</strain>
    </source>
</reference>
<dbReference type="GO" id="GO:0019150">
    <property type="term" value="F:D-ribulokinase activity"/>
    <property type="evidence" value="ECO:0007669"/>
    <property type="project" value="TreeGrafter"/>
</dbReference>
<dbReference type="Pfam" id="PF00370">
    <property type="entry name" value="FGGY_N"/>
    <property type="match status" value="1"/>
</dbReference>
<keyword evidence="7" id="KW-1185">Reference proteome</keyword>
<gene>
    <name evidence="6" type="ORF">L207DRAFT_571825</name>
</gene>
<keyword evidence="3 6" id="KW-0418">Kinase</keyword>
<dbReference type="GO" id="GO:0019321">
    <property type="term" value="P:pentose metabolic process"/>
    <property type="evidence" value="ECO:0007669"/>
    <property type="project" value="TreeGrafter"/>
</dbReference>